<dbReference type="InterPro" id="IPR006121">
    <property type="entry name" value="HMA_dom"/>
</dbReference>
<feature type="chain" id="PRO_5003840970" description="HMA domain-containing protein" evidence="1">
    <location>
        <begin position="22"/>
        <end position="123"/>
    </location>
</feature>
<dbReference type="Proteomes" id="UP000006044">
    <property type="component" value="Unassembled WGS sequence"/>
</dbReference>
<evidence type="ECO:0000256" key="1">
    <source>
        <dbReference type="SAM" id="SignalP"/>
    </source>
</evidence>
<keyword evidence="1" id="KW-0732">Signal</keyword>
<dbReference type="STRING" id="742726.HMPREF9448_01402"/>
<feature type="domain" description="HMA" evidence="2">
    <location>
        <begin position="24"/>
        <end position="92"/>
    </location>
</feature>
<evidence type="ECO:0000313" key="4">
    <source>
        <dbReference type="Proteomes" id="UP000006044"/>
    </source>
</evidence>
<comment type="caution">
    <text evidence="3">The sequence shown here is derived from an EMBL/GenBank/DDBJ whole genome shotgun (WGS) entry which is preliminary data.</text>
</comment>
<dbReference type="InterPro" id="IPR036163">
    <property type="entry name" value="HMA_dom_sf"/>
</dbReference>
<dbReference type="GeneID" id="77848675"/>
<dbReference type="Gene3D" id="3.30.70.100">
    <property type="match status" value="1"/>
</dbReference>
<gene>
    <name evidence="3" type="ORF">HMPREF9448_01402</name>
</gene>
<protein>
    <recommendedName>
        <fullName evidence="2">HMA domain-containing protein</fullName>
    </recommendedName>
</protein>
<dbReference type="SUPFAM" id="SSF55008">
    <property type="entry name" value="HMA, heavy metal-associated domain"/>
    <property type="match status" value="1"/>
</dbReference>
<sequence>MKQVKILWLVAALFCATTAFGKDIKTVVFKTTPEMHCNNCETKIKNNLRFEKGVKEIVTDLGDKTVTVKYDADKTTVEALIKGFAKIKYSAVLVTEKKEGGKSTCPEKTTCPEETEECCTPSK</sequence>
<dbReference type="PROSITE" id="PS50846">
    <property type="entry name" value="HMA_2"/>
    <property type="match status" value="1"/>
</dbReference>
<dbReference type="HOGENOM" id="CLU_134973_0_2_10"/>
<evidence type="ECO:0000259" key="2">
    <source>
        <dbReference type="PROSITE" id="PS50846"/>
    </source>
</evidence>
<dbReference type="eggNOG" id="COG2608">
    <property type="taxonomic scope" value="Bacteria"/>
</dbReference>
<organism evidence="3 4">
    <name type="scientific">Barnesiella intestinihominis YIT 11860</name>
    <dbReference type="NCBI Taxonomy" id="742726"/>
    <lineage>
        <taxon>Bacteria</taxon>
        <taxon>Pseudomonadati</taxon>
        <taxon>Bacteroidota</taxon>
        <taxon>Bacteroidia</taxon>
        <taxon>Bacteroidales</taxon>
        <taxon>Barnesiellaceae</taxon>
        <taxon>Barnesiella</taxon>
    </lineage>
</organism>
<keyword evidence="4" id="KW-1185">Reference proteome</keyword>
<dbReference type="Pfam" id="PF00403">
    <property type="entry name" value="HMA"/>
    <property type="match status" value="1"/>
</dbReference>
<proteinExistence type="predicted"/>
<name>K0X318_9BACT</name>
<dbReference type="EMBL" id="ADLE01000008">
    <property type="protein sequence ID" value="EJZ64916.1"/>
    <property type="molecule type" value="Genomic_DNA"/>
</dbReference>
<accession>K0X318</accession>
<reference evidence="3 4" key="1">
    <citation type="submission" date="2012-08" db="EMBL/GenBank/DDBJ databases">
        <title>The Genome Sequence of Barnesiella intestinihominis YIT 11860.</title>
        <authorList>
            <consortium name="The Broad Institute Genome Sequencing Platform"/>
            <person name="Earl A."/>
            <person name="Ward D."/>
            <person name="Feldgarden M."/>
            <person name="Gevers D."/>
            <person name="Morotomi M."/>
            <person name="Walker B."/>
            <person name="Young S.K."/>
            <person name="Zeng Q."/>
            <person name="Gargeya S."/>
            <person name="Fitzgerald M."/>
            <person name="Haas B."/>
            <person name="Abouelleil A."/>
            <person name="Alvarado L."/>
            <person name="Arachchi H.M."/>
            <person name="Berlin A.M."/>
            <person name="Chapman S.B."/>
            <person name="Goldberg J."/>
            <person name="Griggs A."/>
            <person name="Gujja S."/>
            <person name="Hansen M."/>
            <person name="Howarth C."/>
            <person name="Imamovic A."/>
            <person name="Larimer J."/>
            <person name="McCowen C."/>
            <person name="Montmayeur A."/>
            <person name="Murphy C."/>
            <person name="Neiman D."/>
            <person name="Pearson M."/>
            <person name="Priest M."/>
            <person name="Roberts A."/>
            <person name="Saif S."/>
            <person name="Shea T."/>
            <person name="Sisk P."/>
            <person name="Sykes S."/>
            <person name="Wortman J."/>
            <person name="Nusbaum C."/>
            <person name="Birren B."/>
        </authorList>
    </citation>
    <scope>NUCLEOTIDE SEQUENCE [LARGE SCALE GENOMIC DNA]</scope>
    <source>
        <strain evidence="3 4">YIT 11860</strain>
    </source>
</reference>
<dbReference type="AlphaFoldDB" id="K0X318"/>
<dbReference type="GO" id="GO:0046872">
    <property type="term" value="F:metal ion binding"/>
    <property type="evidence" value="ECO:0007669"/>
    <property type="project" value="InterPro"/>
</dbReference>
<dbReference type="OrthoDB" id="1121721at2"/>
<dbReference type="CDD" id="cd00371">
    <property type="entry name" value="HMA"/>
    <property type="match status" value="1"/>
</dbReference>
<dbReference type="RefSeq" id="WP_008861864.1">
    <property type="nucleotide sequence ID" value="NZ_JH815204.1"/>
</dbReference>
<feature type="signal peptide" evidence="1">
    <location>
        <begin position="1"/>
        <end position="21"/>
    </location>
</feature>
<evidence type="ECO:0000313" key="3">
    <source>
        <dbReference type="EMBL" id="EJZ64916.1"/>
    </source>
</evidence>